<gene>
    <name evidence="1" type="ORF">GT360_00290</name>
</gene>
<keyword evidence="2" id="KW-1185">Reference proteome</keyword>
<evidence type="ECO:0000313" key="1">
    <source>
        <dbReference type="EMBL" id="QIA62088.1"/>
    </source>
</evidence>
<proteinExistence type="predicted"/>
<organism evidence="1 2">
    <name type="scientific">Vibrio astriarenae</name>
    <dbReference type="NCBI Taxonomy" id="1481923"/>
    <lineage>
        <taxon>Bacteria</taxon>
        <taxon>Pseudomonadati</taxon>
        <taxon>Pseudomonadota</taxon>
        <taxon>Gammaproteobacteria</taxon>
        <taxon>Vibrionales</taxon>
        <taxon>Vibrionaceae</taxon>
        <taxon>Vibrio</taxon>
    </lineage>
</organism>
<reference evidence="1 2" key="1">
    <citation type="submission" date="2020-01" db="EMBL/GenBank/DDBJ databases">
        <title>Whole genome and functional gene identification of agarase of Vibrio HN897.</title>
        <authorList>
            <person name="Liu Y."/>
            <person name="Zhao Z."/>
        </authorList>
    </citation>
    <scope>NUCLEOTIDE SEQUENCE [LARGE SCALE GENOMIC DNA]</scope>
    <source>
        <strain evidence="1 2">HN897</strain>
    </source>
</reference>
<dbReference type="RefSeq" id="WP_164646936.1">
    <property type="nucleotide sequence ID" value="NZ_CP047475.1"/>
</dbReference>
<accession>A0A7Z2YCB7</accession>
<evidence type="ECO:0000313" key="2">
    <source>
        <dbReference type="Proteomes" id="UP000464262"/>
    </source>
</evidence>
<dbReference type="AlphaFoldDB" id="A0A7Z2YCB7"/>
<dbReference type="EMBL" id="CP047475">
    <property type="protein sequence ID" value="QIA62088.1"/>
    <property type="molecule type" value="Genomic_DNA"/>
</dbReference>
<protein>
    <submittedName>
        <fullName evidence="1">Uncharacterized protein</fullName>
    </submittedName>
</protein>
<name>A0A7Z2YCB7_9VIBR</name>
<sequence length="90" mass="10134">MLFSVSDYFSYQLVEASSHDEAVKLFTGKSNLVLLTDEQLNDDTTVVVAMCCVYQGNIEARLESCSIDIDRVLLMDSFACTRFYTLICGR</sequence>
<dbReference type="Proteomes" id="UP000464262">
    <property type="component" value="Chromosome 1"/>
</dbReference>
<dbReference type="KEGG" id="vas:GT360_00290"/>